<proteinExistence type="predicted"/>
<evidence type="ECO:0000313" key="1">
    <source>
        <dbReference type="EMBL" id="DAD42766.1"/>
    </source>
</evidence>
<sequence length="51" mass="5464">MLRLSLNVSVCNDKSTSFNFSLASGSIKFPSLSNFLGGSNVFKANSGLFMK</sequence>
<keyword evidence="2" id="KW-1185">Reference proteome</keyword>
<name>A0A822ZIC1_NELNU</name>
<dbReference type="EMBL" id="DUZY01000006">
    <property type="protein sequence ID" value="DAD42766.1"/>
    <property type="molecule type" value="Genomic_DNA"/>
</dbReference>
<dbReference type="AlphaFoldDB" id="A0A822ZIC1"/>
<gene>
    <name evidence="1" type="ORF">HUJ06_000995</name>
</gene>
<protein>
    <submittedName>
        <fullName evidence="1">Uncharacterized protein</fullName>
    </submittedName>
</protein>
<accession>A0A822ZIC1</accession>
<evidence type="ECO:0000313" key="2">
    <source>
        <dbReference type="Proteomes" id="UP000607653"/>
    </source>
</evidence>
<reference evidence="1 2" key="1">
    <citation type="journal article" date="2020" name="Mol. Biol. Evol.">
        <title>Distinct Expression and Methylation Patterns for Genes with Different Fates following a Single Whole-Genome Duplication in Flowering Plants.</title>
        <authorList>
            <person name="Shi T."/>
            <person name="Rahmani R.S."/>
            <person name="Gugger P.F."/>
            <person name="Wang M."/>
            <person name="Li H."/>
            <person name="Zhang Y."/>
            <person name="Li Z."/>
            <person name="Wang Q."/>
            <person name="Van de Peer Y."/>
            <person name="Marchal K."/>
            <person name="Chen J."/>
        </authorList>
    </citation>
    <scope>NUCLEOTIDE SEQUENCE [LARGE SCALE GENOMIC DNA]</scope>
    <source>
        <tissue evidence="1">Leaf</tissue>
    </source>
</reference>
<dbReference type="Proteomes" id="UP000607653">
    <property type="component" value="Unassembled WGS sequence"/>
</dbReference>
<comment type="caution">
    <text evidence="1">The sequence shown here is derived from an EMBL/GenBank/DDBJ whole genome shotgun (WGS) entry which is preliminary data.</text>
</comment>
<organism evidence="1 2">
    <name type="scientific">Nelumbo nucifera</name>
    <name type="common">Sacred lotus</name>
    <dbReference type="NCBI Taxonomy" id="4432"/>
    <lineage>
        <taxon>Eukaryota</taxon>
        <taxon>Viridiplantae</taxon>
        <taxon>Streptophyta</taxon>
        <taxon>Embryophyta</taxon>
        <taxon>Tracheophyta</taxon>
        <taxon>Spermatophyta</taxon>
        <taxon>Magnoliopsida</taxon>
        <taxon>Proteales</taxon>
        <taxon>Nelumbonaceae</taxon>
        <taxon>Nelumbo</taxon>
    </lineage>
</organism>